<evidence type="ECO:0000313" key="4">
    <source>
        <dbReference type="Proteomes" id="UP000284842"/>
    </source>
</evidence>
<dbReference type="AlphaFoldDB" id="A0A409YU21"/>
<accession>A0A409YU21</accession>
<reference evidence="3 4" key="1">
    <citation type="journal article" date="2018" name="Evol. Lett.">
        <title>Horizontal gene cluster transfer increased hallucinogenic mushroom diversity.</title>
        <authorList>
            <person name="Reynolds H.T."/>
            <person name="Vijayakumar V."/>
            <person name="Gluck-Thaler E."/>
            <person name="Korotkin H.B."/>
            <person name="Matheny P.B."/>
            <person name="Slot J.C."/>
        </authorList>
    </citation>
    <scope>NUCLEOTIDE SEQUENCE [LARGE SCALE GENOMIC DNA]</scope>
    <source>
        <strain evidence="3 4">2629</strain>
    </source>
</reference>
<evidence type="ECO:0000256" key="1">
    <source>
        <dbReference type="SAM" id="MobiDB-lite"/>
    </source>
</evidence>
<feature type="domain" description="G" evidence="2">
    <location>
        <begin position="13"/>
        <end position="91"/>
    </location>
</feature>
<feature type="region of interest" description="Disordered" evidence="1">
    <location>
        <begin position="388"/>
        <end position="459"/>
    </location>
</feature>
<dbReference type="Proteomes" id="UP000284842">
    <property type="component" value="Unassembled WGS sequence"/>
</dbReference>
<keyword evidence="4" id="KW-1185">Reference proteome</keyword>
<evidence type="ECO:0000313" key="3">
    <source>
        <dbReference type="EMBL" id="PPR06521.1"/>
    </source>
</evidence>
<dbReference type="CDD" id="cd00882">
    <property type="entry name" value="Ras_like_GTPase"/>
    <property type="match status" value="1"/>
</dbReference>
<gene>
    <name evidence="3" type="ORF">CVT24_001440</name>
</gene>
<dbReference type="OrthoDB" id="2846732at2759"/>
<dbReference type="InParanoid" id="A0A409YU21"/>
<organism evidence="3 4">
    <name type="scientific">Panaeolus cyanescens</name>
    <dbReference type="NCBI Taxonomy" id="181874"/>
    <lineage>
        <taxon>Eukaryota</taxon>
        <taxon>Fungi</taxon>
        <taxon>Dikarya</taxon>
        <taxon>Basidiomycota</taxon>
        <taxon>Agaricomycotina</taxon>
        <taxon>Agaricomycetes</taxon>
        <taxon>Agaricomycetidae</taxon>
        <taxon>Agaricales</taxon>
        <taxon>Agaricineae</taxon>
        <taxon>Galeropsidaceae</taxon>
        <taxon>Panaeolus</taxon>
    </lineage>
</organism>
<feature type="compositionally biased region" description="Basic and acidic residues" evidence="1">
    <location>
        <begin position="394"/>
        <end position="410"/>
    </location>
</feature>
<dbReference type="Gene3D" id="3.40.50.300">
    <property type="entry name" value="P-loop containing nucleotide triphosphate hydrolases"/>
    <property type="match status" value="1"/>
</dbReference>
<dbReference type="SUPFAM" id="SSF52540">
    <property type="entry name" value="P-loop containing nucleoside triphosphate hydrolases"/>
    <property type="match status" value="1"/>
</dbReference>
<protein>
    <recommendedName>
        <fullName evidence="2">G domain-containing protein</fullName>
    </recommendedName>
</protein>
<comment type="caution">
    <text evidence="3">The sequence shown here is derived from an EMBL/GenBank/DDBJ whole genome shotgun (WGS) entry which is preliminary data.</text>
</comment>
<dbReference type="Pfam" id="PF01926">
    <property type="entry name" value="MMR_HSR1"/>
    <property type="match status" value="1"/>
</dbReference>
<dbReference type="InterPro" id="IPR027417">
    <property type="entry name" value="P-loop_NTPase"/>
</dbReference>
<name>A0A409YU21_9AGAR</name>
<dbReference type="EMBL" id="NHTK01000629">
    <property type="protein sequence ID" value="PPR06521.1"/>
    <property type="molecule type" value="Genomic_DNA"/>
</dbReference>
<proteinExistence type="predicted"/>
<dbReference type="GO" id="GO:0005525">
    <property type="term" value="F:GTP binding"/>
    <property type="evidence" value="ECO:0007669"/>
    <property type="project" value="InterPro"/>
</dbReference>
<evidence type="ECO:0000259" key="2">
    <source>
        <dbReference type="Pfam" id="PF01926"/>
    </source>
</evidence>
<sequence>MGARKLTDDNGVKILIMGSTGSGKSSFIEALGGSRLSFKISNSGLAGYTQDVAAYKLENVAIGNIDIYLIDTPGFADSKISEFEIVDKVQQWKNKNGGLKFSQIFYLTPITRIRLPGSQKDVIRTIKALTGIGTGNKMMVITTMWDTICTPQALQRAESNFIQIQNEVWKDFIQTNAQFHKFHNTQESALDILEAMFRQGFGITFHIERKELEGNPSITPYAINLYEDLTRRIQALQLNKASLECDLGDPSTRENRELVELLQSGLEDVKHDLGRFERQLRWLGPPDKFPQPLDIPISQLVSDPDPQLFAPVNERFPFPLPLPEGSAPMAAVERKGLLGRSLQLKKASLKLDLGDSLTSTIPALVEILESDLNDVNKNLKRFEKQLHSLGPPDKFPRSLEIHPGKLKDQPDPQLFAPTEAQFPYPLPEIIPFPRRTRKRSDESPSKRPPKRFRRKEQKV</sequence>
<feature type="compositionally biased region" description="Basic residues" evidence="1">
    <location>
        <begin position="447"/>
        <end position="459"/>
    </location>
</feature>
<dbReference type="InterPro" id="IPR006073">
    <property type="entry name" value="GTP-bd"/>
</dbReference>